<feature type="region of interest" description="Disordered" evidence="2">
    <location>
        <begin position="310"/>
        <end position="355"/>
    </location>
</feature>
<feature type="domain" description="CCHC-type" evidence="3">
    <location>
        <begin position="401"/>
        <end position="415"/>
    </location>
</feature>
<dbReference type="STRING" id="1348612.A0A397JM14"/>
<dbReference type="Pfam" id="PF00098">
    <property type="entry name" value="zf-CCHC"/>
    <property type="match status" value="1"/>
</dbReference>
<dbReference type="EMBL" id="PQFF01000021">
    <property type="protein sequence ID" value="RHZ88372.1"/>
    <property type="molecule type" value="Genomic_DNA"/>
</dbReference>
<accession>A0A397JM14</accession>
<organism evidence="4 5">
    <name type="scientific">Diversispora epigaea</name>
    <dbReference type="NCBI Taxonomy" id="1348612"/>
    <lineage>
        <taxon>Eukaryota</taxon>
        <taxon>Fungi</taxon>
        <taxon>Fungi incertae sedis</taxon>
        <taxon>Mucoromycota</taxon>
        <taxon>Glomeromycotina</taxon>
        <taxon>Glomeromycetes</taxon>
        <taxon>Diversisporales</taxon>
        <taxon>Diversisporaceae</taxon>
        <taxon>Diversispora</taxon>
    </lineage>
</organism>
<feature type="compositionally biased region" description="Low complexity" evidence="2">
    <location>
        <begin position="422"/>
        <end position="443"/>
    </location>
</feature>
<dbReference type="GO" id="GO:0003676">
    <property type="term" value="F:nucleic acid binding"/>
    <property type="evidence" value="ECO:0007669"/>
    <property type="project" value="InterPro"/>
</dbReference>
<dbReference type="InterPro" id="IPR005162">
    <property type="entry name" value="Retrotrans_gag_dom"/>
</dbReference>
<sequence length="801" mass="94387">MTFTDRQQKSYKKTTKTTKSRENSLTRSPVFFSIQTSVDTTRENSPEQSNDEESGSELSEREFQERVREFENYRTGTIEEARRIRRSRRTSNNNQPLEIVEEENIEEQELGGLREYLQEFEIEQEQEENNEEPIVGNNIMDILALRSKKFRGDRTQDPVEWLKNYEKTAKMNGWTEDQRKERIYTVLDDAADEWYNEIYTATYGDEGNERLPTWTEVKELFLIQFCNRKWMNKWTRELEKLKQQPGESVDQYAARFKKIIRKGAPNMQNPEKLYHFKKGLRRGILPIISMHNPGDIATVIELAQHYEEAEDLEEGLEPEESEDEIKLKPKTKRKIKKKKYESESSDDETPVKKEKIKKKEVEVDPIEELTKKMNELTIKLAKTEKPQYNNNIRTRNYDIECYSCGKKGHISKDCKGFNRNNNYRNNYQEQNNSFRNNNYQNNYKDNHNKSNVPERNIPRHNFRNNDNQRRSTSTQYRNDRNNQNQTSAHYVSIEDGNEYETDEEDREIIALWNEQLDSFGNPKETKKRPIEPELIYDYRTDPNNKKKKVQISSSRPKPMEWTPTKNNNRKPIIKTPVKVKNEEYTPKLLQGPELDIVKKLREQKIEITLPQLFKISSNEKRKVIEALRKPKEVSARFTNQEDSLRTTTLECDIIVNGYTVPATIDSGVATSIIARNTMEQLGFDIEEATNCKIISANGEKTESLGKIKDFPVEINDRVIPINMEVMETGAYHILLGNDWMMKAGASYDWSKQELILNWRNQVIKTTASCKQNNNILESIEEEYESEDEEQIQVLFQENYIN</sequence>
<dbReference type="GO" id="GO:0008270">
    <property type="term" value="F:zinc ion binding"/>
    <property type="evidence" value="ECO:0007669"/>
    <property type="project" value="UniProtKB-KW"/>
</dbReference>
<feature type="region of interest" description="Disordered" evidence="2">
    <location>
        <begin position="1"/>
        <end position="66"/>
    </location>
</feature>
<dbReference type="PANTHER" id="PTHR33223">
    <property type="entry name" value="CCHC-TYPE DOMAIN-CONTAINING PROTEIN"/>
    <property type="match status" value="1"/>
</dbReference>
<evidence type="ECO:0000256" key="2">
    <source>
        <dbReference type="SAM" id="MobiDB-lite"/>
    </source>
</evidence>
<keyword evidence="1" id="KW-0863">Zinc-finger</keyword>
<dbReference type="Gene3D" id="2.40.70.10">
    <property type="entry name" value="Acid Proteases"/>
    <property type="match status" value="1"/>
</dbReference>
<feature type="region of interest" description="Disordered" evidence="2">
    <location>
        <begin position="542"/>
        <end position="570"/>
    </location>
</feature>
<comment type="caution">
    <text evidence="4">The sequence shown here is derived from an EMBL/GenBank/DDBJ whole genome shotgun (WGS) entry which is preliminary data.</text>
</comment>
<dbReference type="InterPro" id="IPR001878">
    <property type="entry name" value="Znf_CCHC"/>
</dbReference>
<dbReference type="AlphaFoldDB" id="A0A397JM14"/>
<dbReference type="PROSITE" id="PS50158">
    <property type="entry name" value="ZF_CCHC"/>
    <property type="match status" value="1"/>
</dbReference>
<proteinExistence type="predicted"/>
<dbReference type="InterPro" id="IPR036875">
    <property type="entry name" value="Znf_CCHC_sf"/>
</dbReference>
<evidence type="ECO:0000259" key="3">
    <source>
        <dbReference type="PROSITE" id="PS50158"/>
    </source>
</evidence>
<dbReference type="CDD" id="cd00303">
    <property type="entry name" value="retropepsin_like"/>
    <property type="match status" value="1"/>
</dbReference>
<keyword evidence="5" id="KW-1185">Reference proteome</keyword>
<dbReference type="Pfam" id="PF03732">
    <property type="entry name" value="Retrotrans_gag"/>
    <property type="match status" value="1"/>
</dbReference>
<dbReference type="Pfam" id="PF13975">
    <property type="entry name" value="gag-asp_proteas"/>
    <property type="match status" value="1"/>
</dbReference>
<evidence type="ECO:0000313" key="5">
    <source>
        <dbReference type="Proteomes" id="UP000266861"/>
    </source>
</evidence>
<dbReference type="PANTHER" id="PTHR33223:SF6">
    <property type="entry name" value="CCHC-TYPE DOMAIN-CONTAINING PROTEIN"/>
    <property type="match status" value="1"/>
</dbReference>
<feature type="compositionally biased region" description="Acidic residues" evidence="2">
    <location>
        <begin position="310"/>
        <end position="323"/>
    </location>
</feature>
<dbReference type="OrthoDB" id="5596707at2759"/>
<protein>
    <recommendedName>
        <fullName evidence="3">CCHC-type domain-containing protein</fullName>
    </recommendedName>
</protein>
<feature type="compositionally biased region" description="Polar residues" evidence="2">
    <location>
        <begin position="470"/>
        <end position="489"/>
    </location>
</feature>
<gene>
    <name evidence="4" type="ORF">Glove_23g191</name>
</gene>
<evidence type="ECO:0000256" key="1">
    <source>
        <dbReference type="PROSITE-ProRule" id="PRU00047"/>
    </source>
</evidence>
<keyword evidence="1" id="KW-0479">Metal-binding</keyword>
<dbReference type="SUPFAM" id="SSF57756">
    <property type="entry name" value="Retrovirus zinc finger-like domains"/>
    <property type="match status" value="1"/>
</dbReference>
<feature type="compositionally biased region" description="Basic residues" evidence="2">
    <location>
        <begin position="328"/>
        <end position="339"/>
    </location>
</feature>
<reference evidence="4 5" key="1">
    <citation type="submission" date="2018-08" db="EMBL/GenBank/DDBJ databases">
        <title>Genome and evolution of the arbuscular mycorrhizal fungus Diversispora epigaea (formerly Glomus versiforme) and its bacterial endosymbionts.</title>
        <authorList>
            <person name="Sun X."/>
            <person name="Fei Z."/>
            <person name="Harrison M."/>
        </authorList>
    </citation>
    <scope>NUCLEOTIDE SEQUENCE [LARGE SCALE GENOMIC DNA]</scope>
    <source>
        <strain evidence="4 5">IT104</strain>
    </source>
</reference>
<name>A0A397JM14_9GLOM</name>
<feature type="compositionally biased region" description="Basic residues" evidence="2">
    <location>
        <begin position="9"/>
        <end position="18"/>
    </location>
</feature>
<dbReference type="SUPFAM" id="SSF50630">
    <property type="entry name" value="Acid proteases"/>
    <property type="match status" value="1"/>
</dbReference>
<feature type="region of interest" description="Disordered" evidence="2">
    <location>
        <begin position="422"/>
        <end position="489"/>
    </location>
</feature>
<feature type="compositionally biased region" description="Polar residues" evidence="2">
    <location>
        <begin position="25"/>
        <end position="39"/>
    </location>
</feature>
<dbReference type="InterPro" id="IPR021109">
    <property type="entry name" value="Peptidase_aspartic_dom_sf"/>
</dbReference>
<evidence type="ECO:0000313" key="4">
    <source>
        <dbReference type="EMBL" id="RHZ88372.1"/>
    </source>
</evidence>
<dbReference type="SMART" id="SM00343">
    <property type="entry name" value="ZnF_C2HC"/>
    <property type="match status" value="1"/>
</dbReference>
<keyword evidence="1" id="KW-0862">Zinc</keyword>
<dbReference type="Proteomes" id="UP000266861">
    <property type="component" value="Unassembled WGS sequence"/>
</dbReference>